<organism evidence="2">
    <name type="scientific">viral metagenome</name>
    <dbReference type="NCBI Taxonomy" id="1070528"/>
    <lineage>
        <taxon>unclassified sequences</taxon>
        <taxon>metagenomes</taxon>
        <taxon>organismal metagenomes</taxon>
    </lineage>
</organism>
<keyword evidence="1" id="KW-0175">Coiled coil</keyword>
<dbReference type="AlphaFoldDB" id="A0A6C0D8T5"/>
<name>A0A6C0D8T5_9ZZZZ</name>
<reference evidence="2" key="1">
    <citation type="journal article" date="2020" name="Nature">
        <title>Giant virus diversity and host interactions through global metagenomics.</title>
        <authorList>
            <person name="Schulz F."/>
            <person name="Roux S."/>
            <person name="Paez-Espino D."/>
            <person name="Jungbluth S."/>
            <person name="Walsh D.A."/>
            <person name="Denef V.J."/>
            <person name="McMahon K.D."/>
            <person name="Konstantinidis K.T."/>
            <person name="Eloe-Fadrosh E.A."/>
            <person name="Kyrpides N.C."/>
            <person name="Woyke T."/>
        </authorList>
    </citation>
    <scope>NUCLEOTIDE SEQUENCE</scope>
    <source>
        <strain evidence="2">GVMAG-M-3300023174-131</strain>
    </source>
</reference>
<sequence>METLLVEYDTERKKYIINKIINLSNEICDTNFSKDKNNKEKYFKDNLILSAYTASFILAINDPLINKIAFNLPPEIQGASVLFFYYRVHNIEPSYNKARTNDGYYNNLIQWIKLYKIYVDDIFEEYKKDNNIYKAYIESPGAMKKPISLTNFPDEELTIIKNNVEEVYTNKKDWLIKIWAPLYSLNSLIRIYEELFILLPQFYNKEKFDIDIKEYLDTLNLINNKGLTTDVLMAWRYFFINYLFLRFKQYIKDGIVEMKLGGIGGKQIKKTTSKIPQEDVRIVQNTIISIYNNEESLKKNKIFILDIYNLLNTEDYKEVKKELNIGKDIKNEDKEKLFKGYWQLYINYKATNKKPEFLLDGKYIYSKDTFNKLSQFLNGFDTYCNNLYEEYKKNFSLWKEYIIYKKKLESYNKELESYNKKMEPYNKELEKHEEYITCSTTKFGASFRCTKVEEPKKPSEIIEPEKPIEPKKPEGIEKINDQALLNINPDKLTQDLDNWIQEICAYS</sequence>
<protein>
    <submittedName>
        <fullName evidence="2">Uncharacterized protein</fullName>
    </submittedName>
</protein>
<accession>A0A6C0D8T5</accession>
<dbReference type="EMBL" id="MN739569">
    <property type="protein sequence ID" value="QHT13476.1"/>
    <property type="molecule type" value="Genomic_DNA"/>
</dbReference>
<evidence type="ECO:0000313" key="2">
    <source>
        <dbReference type="EMBL" id="QHT13476.1"/>
    </source>
</evidence>
<feature type="coiled-coil region" evidence="1">
    <location>
        <begin position="401"/>
        <end position="435"/>
    </location>
</feature>
<proteinExistence type="predicted"/>
<evidence type="ECO:0000256" key="1">
    <source>
        <dbReference type="SAM" id="Coils"/>
    </source>
</evidence>